<keyword evidence="3 7" id="KW-1133">Transmembrane helix</keyword>
<sequence>MPEWLATIQPTTLAAPIFLISVIWEWWAVRSGRAKGNYETKDALASMAMGIGNVVVNTLTGMVTIWLMMLAWPYRFSISTISGWGFESIPFTWWSAVLAFVIYDFTYYWKHRLAHRMRWFWMEHVTHHSSTHYNLTTALRQPWFGPFTGLILVGVPMVLIGFHPFVIFFVGGLNLIYQFWIHTEAVDRMPGWFEAVFNTPSHHRVHHATNPRYLDANYAGVFITWDKMFGTYVPELDDEKPVYGIVKPLQSYNPFIIAFHELGALLRDCARDGLRPDRWVRRAFNAPGWSPDGHHNRSVELKAAYVSQHPELAGTPGLPRTGSKTP</sequence>
<dbReference type="RefSeq" id="WP_035535795.1">
    <property type="nucleotide sequence ID" value="NZ_ARYL01000003.1"/>
</dbReference>
<evidence type="ECO:0000313" key="9">
    <source>
        <dbReference type="EMBL" id="KDA03780.1"/>
    </source>
</evidence>
<evidence type="ECO:0000256" key="1">
    <source>
        <dbReference type="ARBA" id="ARBA00004127"/>
    </source>
</evidence>
<dbReference type="GO" id="GO:0050479">
    <property type="term" value="F:glyceryl-ether monooxygenase activity"/>
    <property type="evidence" value="ECO:0007669"/>
    <property type="project" value="TreeGrafter"/>
</dbReference>
<feature type="transmembrane region" description="Helical" evidence="7">
    <location>
        <begin position="91"/>
        <end position="109"/>
    </location>
</feature>
<proteinExistence type="predicted"/>
<dbReference type="InterPro" id="IPR051689">
    <property type="entry name" value="Sterol_desaturase/TMEM195"/>
</dbReference>
<evidence type="ECO:0000256" key="2">
    <source>
        <dbReference type="ARBA" id="ARBA00022692"/>
    </source>
</evidence>
<dbReference type="GO" id="GO:0012505">
    <property type="term" value="C:endomembrane system"/>
    <property type="evidence" value="ECO:0007669"/>
    <property type="project" value="UniProtKB-SubCell"/>
</dbReference>
<evidence type="ECO:0000256" key="4">
    <source>
        <dbReference type="ARBA" id="ARBA00023002"/>
    </source>
</evidence>
<feature type="transmembrane region" description="Helical" evidence="7">
    <location>
        <begin position="50"/>
        <end position="71"/>
    </location>
</feature>
<dbReference type="GO" id="GO:0008610">
    <property type="term" value="P:lipid biosynthetic process"/>
    <property type="evidence" value="ECO:0007669"/>
    <property type="project" value="InterPro"/>
</dbReference>
<evidence type="ECO:0000256" key="7">
    <source>
        <dbReference type="SAM" id="Phobius"/>
    </source>
</evidence>
<dbReference type="PANTHER" id="PTHR21624:SF1">
    <property type="entry name" value="ALKYLGLYCEROL MONOOXYGENASE"/>
    <property type="match status" value="1"/>
</dbReference>
<dbReference type="STRING" id="1280953.HOC_02853"/>
<dbReference type="AlphaFoldDB" id="A0A059GB30"/>
<feature type="transmembrane region" description="Helical" evidence="7">
    <location>
        <begin position="150"/>
        <end position="180"/>
    </location>
</feature>
<dbReference type="EMBL" id="ARYL01000003">
    <property type="protein sequence ID" value="KDA03780.1"/>
    <property type="molecule type" value="Genomic_DNA"/>
</dbReference>
<evidence type="ECO:0000256" key="5">
    <source>
        <dbReference type="ARBA" id="ARBA00023098"/>
    </source>
</evidence>
<dbReference type="Proteomes" id="UP000024942">
    <property type="component" value="Unassembled WGS sequence"/>
</dbReference>
<dbReference type="GO" id="GO:0005506">
    <property type="term" value="F:iron ion binding"/>
    <property type="evidence" value="ECO:0007669"/>
    <property type="project" value="InterPro"/>
</dbReference>
<protein>
    <recommendedName>
        <fullName evidence="8">Fatty acid hydroxylase domain-containing protein</fullName>
    </recommendedName>
</protein>
<name>A0A059GB30_9PROT</name>
<dbReference type="eggNOG" id="COG3000">
    <property type="taxonomic scope" value="Bacteria"/>
</dbReference>
<comment type="subcellular location">
    <subcellularLocation>
        <location evidence="1">Endomembrane system</location>
        <topology evidence="1">Multi-pass membrane protein</topology>
    </subcellularLocation>
</comment>
<keyword evidence="6 7" id="KW-0472">Membrane</keyword>
<keyword evidence="4" id="KW-0560">Oxidoreductase</keyword>
<keyword evidence="10" id="KW-1185">Reference proteome</keyword>
<reference evidence="9 10" key="1">
    <citation type="journal article" date="2014" name="Antonie Van Leeuwenhoek">
        <title>Hyphomonas beringensis sp. nov. and Hyphomonas chukchiensis sp. nov., isolated from surface seawater of the Bering Sea and Chukchi Sea.</title>
        <authorList>
            <person name="Li C."/>
            <person name="Lai Q."/>
            <person name="Li G."/>
            <person name="Dong C."/>
            <person name="Wang J."/>
            <person name="Liao Y."/>
            <person name="Shao Z."/>
        </authorList>
    </citation>
    <scope>NUCLEOTIDE SEQUENCE [LARGE SCALE GENOMIC DNA]</scope>
    <source>
        <strain evidence="9 10">SCH89</strain>
    </source>
</reference>
<keyword evidence="2 7" id="KW-0812">Transmembrane</keyword>
<organism evidence="9 10">
    <name type="scientific">Hyphomonas oceanitis SCH89</name>
    <dbReference type="NCBI Taxonomy" id="1280953"/>
    <lineage>
        <taxon>Bacteria</taxon>
        <taxon>Pseudomonadati</taxon>
        <taxon>Pseudomonadota</taxon>
        <taxon>Alphaproteobacteria</taxon>
        <taxon>Hyphomonadales</taxon>
        <taxon>Hyphomonadaceae</taxon>
        <taxon>Hyphomonas</taxon>
    </lineage>
</organism>
<dbReference type="InterPro" id="IPR006694">
    <property type="entry name" value="Fatty_acid_hydroxylase"/>
</dbReference>
<dbReference type="PANTHER" id="PTHR21624">
    <property type="entry name" value="STEROL DESATURASE-RELATED PROTEIN"/>
    <property type="match status" value="1"/>
</dbReference>
<dbReference type="GO" id="GO:0016020">
    <property type="term" value="C:membrane"/>
    <property type="evidence" value="ECO:0007669"/>
    <property type="project" value="GOC"/>
</dbReference>
<feature type="transmembrane region" description="Helical" evidence="7">
    <location>
        <begin position="12"/>
        <end position="29"/>
    </location>
</feature>
<dbReference type="OrthoDB" id="9770329at2"/>
<evidence type="ECO:0000259" key="8">
    <source>
        <dbReference type="Pfam" id="PF04116"/>
    </source>
</evidence>
<evidence type="ECO:0000313" key="10">
    <source>
        <dbReference type="Proteomes" id="UP000024942"/>
    </source>
</evidence>
<feature type="domain" description="Fatty acid hydroxylase" evidence="8">
    <location>
        <begin position="97"/>
        <end position="231"/>
    </location>
</feature>
<dbReference type="Pfam" id="PF04116">
    <property type="entry name" value="FA_hydroxylase"/>
    <property type="match status" value="1"/>
</dbReference>
<accession>A0A059GB30</accession>
<evidence type="ECO:0000256" key="3">
    <source>
        <dbReference type="ARBA" id="ARBA00022989"/>
    </source>
</evidence>
<dbReference type="GO" id="GO:0006643">
    <property type="term" value="P:membrane lipid metabolic process"/>
    <property type="evidence" value="ECO:0007669"/>
    <property type="project" value="TreeGrafter"/>
</dbReference>
<evidence type="ECO:0000256" key="6">
    <source>
        <dbReference type="ARBA" id="ARBA00023136"/>
    </source>
</evidence>
<keyword evidence="5" id="KW-0443">Lipid metabolism</keyword>
<comment type="caution">
    <text evidence="9">The sequence shown here is derived from an EMBL/GenBank/DDBJ whole genome shotgun (WGS) entry which is preliminary data.</text>
</comment>
<dbReference type="PATRIC" id="fig|1280953.3.peg.576"/>
<gene>
    <name evidence="9" type="ORF">HOC_02853</name>
</gene>